<dbReference type="AlphaFoldDB" id="A0A0A9GBH6"/>
<reference evidence="1" key="1">
    <citation type="submission" date="2014-09" db="EMBL/GenBank/DDBJ databases">
        <authorList>
            <person name="Magalhaes I.L.F."/>
            <person name="Oliveira U."/>
            <person name="Santos F.R."/>
            <person name="Vidigal T.H.D.A."/>
            <person name="Brescovit A.D."/>
            <person name="Santos A.J."/>
        </authorList>
    </citation>
    <scope>NUCLEOTIDE SEQUENCE</scope>
    <source>
        <tissue evidence="1">Shoot tissue taken approximately 20 cm above the soil surface</tissue>
    </source>
</reference>
<evidence type="ECO:0000313" key="1">
    <source>
        <dbReference type="EMBL" id="JAE19896.1"/>
    </source>
</evidence>
<dbReference type="EMBL" id="GBRH01178000">
    <property type="protein sequence ID" value="JAE19896.1"/>
    <property type="molecule type" value="Transcribed_RNA"/>
</dbReference>
<reference evidence="1" key="2">
    <citation type="journal article" date="2015" name="Data Brief">
        <title>Shoot transcriptome of the giant reed, Arundo donax.</title>
        <authorList>
            <person name="Barrero R.A."/>
            <person name="Guerrero F.D."/>
            <person name="Moolhuijzen P."/>
            <person name="Goolsby J.A."/>
            <person name="Tidwell J."/>
            <person name="Bellgard S.E."/>
            <person name="Bellgard M.I."/>
        </authorList>
    </citation>
    <scope>NUCLEOTIDE SEQUENCE</scope>
    <source>
        <tissue evidence="1">Shoot tissue taken approximately 20 cm above the soil surface</tissue>
    </source>
</reference>
<organism evidence="1">
    <name type="scientific">Arundo donax</name>
    <name type="common">Giant reed</name>
    <name type="synonym">Donax arundinaceus</name>
    <dbReference type="NCBI Taxonomy" id="35708"/>
    <lineage>
        <taxon>Eukaryota</taxon>
        <taxon>Viridiplantae</taxon>
        <taxon>Streptophyta</taxon>
        <taxon>Embryophyta</taxon>
        <taxon>Tracheophyta</taxon>
        <taxon>Spermatophyta</taxon>
        <taxon>Magnoliopsida</taxon>
        <taxon>Liliopsida</taxon>
        <taxon>Poales</taxon>
        <taxon>Poaceae</taxon>
        <taxon>PACMAD clade</taxon>
        <taxon>Arundinoideae</taxon>
        <taxon>Arundineae</taxon>
        <taxon>Arundo</taxon>
    </lineage>
</organism>
<accession>A0A0A9GBH6</accession>
<proteinExistence type="predicted"/>
<name>A0A0A9GBH6_ARUDO</name>
<sequence length="47" mass="5461">MLSLLSYERGCILRSKPIKGFDMKRKPNCAKWVNRKYILGVNQFLSG</sequence>
<protein>
    <submittedName>
        <fullName evidence="1">Uncharacterized protein</fullName>
    </submittedName>
</protein>